<keyword evidence="1" id="KW-1133">Transmembrane helix</keyword>
<organism evidence="2 3">
    <name type="scientific">Candidatus Sediminicultor quintus</name>
    <dbReference type="NCBI Taxonomy" id="1797291"/>
    <lineage>
        <taxon>Bacteria</taxon>
        <taxon>Pseudomonadati</taxon>
        <taxon>Atribacterota</taxon>
        <taxon>Candidatus Phoenicimicrobiia</taxon>
        <taxon>Candidatus Pheonicimicrobiales</taxon>
        <taxon>Candidatus Phoenicimicrobiaceae</taxon>
        <taxon>Candidatus Sediminicultor</taxon>
    </lineage>
</organism>
<reference evidence="2 3" key="1">
    <citation type="journal article" date="2016" name="Nat. Commun.">
        <title>Thousands of microbial genomes shed light on interconnected biogeochemical processes in an aquifer system.</title>
        <authorList>
            <person name="Anantharaman K."/>
            <person name="Brown C.T."/>
            <person name="Hug L.A."/>
            <person name="Sharon I."/>
            <person name="Castelle C.J."/>
            <person name="Probst A.J."/>
            <person name="Thomas B.C."/>
            <person name="Singh A."/>
            <person name="Wilkins M.J."/>
            <person name="Karaoz U."/>
            <person name="Brodie E.L."/>
            <person name="Williams K.H."/>
            <person name="Hubbard S.S."/>
            <person name="Banfield J.F."/>
        </authorList>
    </citation>
    <scope>NUCLEOTIDE SEQUENCE [LARGE SCALE GENOMIC DNA]</scope>
</reference>
<evidence type="ECO:0000256" key="1">
    <source>
        <dbReference type="SAM" id="Phobius"/>
    </source>
</evidence>
<feature type="transmembrane region" description="Helical" evidence="1">
    <location>
        <begin position="6"/>
        <end position="24"/>
    </location>
</feature>
<comment type="caution">
    <text evidence="2">The sequence shown here is derived from an EMBL/GenBank/DDBJ whole genome shotgun (WGS) entry which is preliminary data.</text>
</comment>
<protein>
    <recommendedName>
        <fullName evidence="4">DUF1573 domain-containing protein</fullName>
    </recommendedName>
</protein>
<dbReference type="PANTHER" id="PTHR37833">
    <property type="entry name" value="LIPOPROTEIN-RELATED"/>
    <property type="match status" value="1"/>
</dbReference>
<gene>
    <name evidence="2" type="ORF">A2V47_07740</name>
</gene>
<dbReference type="PANTHER" id="PTHR37833:SF1">
    <property type="entry name" value="SIGNAL PEPTIDE PROTEIN"/>
    <property type="match status" value="1"/>
</dbReference>
<dbReference type="InterPro" id="IPR013783">
    <property type="entry name" value="Ig-like_fold"/>
</dbReference>
<dbReference type="Proteomes" id="UP000177701">
    <property type="component" value="Unassembled WGS sequence"/>
</dbReference>
<dbReference type="Gene3D" id="2.60.40.10">
    <property type="entry name" value="Immunoglobulins"/>
    <property type="match status" value="1"/>
</dbReference>
<accession>A0A1F5AC25</accession>
<sequence length="153" mass="16971">MSVKNIIIFFLVGVIVILGGILVFSNIQNKPSSATQNNTGPQPRILVSEEEWDFGKVTQGEKLTHIFIVKNGGEGDLIIDSLKESCACIEASISTTLFQPGESAELKVSYDTTDYVGKDEKHIHIYSNDPQVPDKRINLYVETEKPKGPYLEE</sequence>
<dbReference type="STRING" id="1797291.A2V47_07740"/>
<dbReference type="InterPro" id="IPR011467">
    <property type="entry name" value="DUF1573"/>
</dbReference>
<keyword evidence="1" id="KW-0472">Membrane</keyword>
<evidence type="ECO:0000313" key="2">
    <source>
        <dbReference type="EMBL" id="OGD16073.1"/>
    </source>
</evidence>
<keyword evidence="1" id="KW-0812">Transmembrane</keyword>
<evidence type="ECO:0008006" key="4">
    <source>
        <dbReference type="Google" id="ProtNLM"/>
    </source>
</evidence>
<evidence type="ECO:0000313" key="3">
    <source>
        <dbReference type="Proteomes" id="UP000177701"/>
    </source>
</evidence>
<dbReference type="Pfam" id="PF07610">
    <property type="entry name" value="DUF1573"/>
    <property type="match status" value="1"/>
</dbReference>
<dbReference type="EMBL" id="MEYH01000041">
    <property type="protein sequence ID" value="OGD16073.1"/>
    <property type="molecule type" value="Genomic_DNA"/>
</dbReference>
<name>A0A1F5AC25_9BACT</name>
<proteinExistence type="predicted"/>
<dbReference type="AlphaFoldDB" id="A0A1F5AC25"/>